<name>A0A8I2H5Z2_9GAMM</name>
<evidence type="ECO:0000256" key="3">
    <source>
        <dbReference type="ARBA" id="ARBA00012949"/>
    </source>
</evidence>
<dbReference type="EC" id="7.1.1.9" evidence="3"/>
<dbReference type="Pfam" id="PF00510">
    <property type="entry name" value="COX3"/>
    <property type="match status" value="1"/>
</dbReference>
<evidence type="ECO:0000256" key="5">
    <source>
        <dbReference type="ARBA" id="ARBA00022967"/>
    </source>
</evidence>
<dbReference type="InterPro" id="IPR013833">
    <property type="entry name" value="Cyt_c_oxidase_su3_a-hlx"/>
</dbReference>
<feature type="transmembrane region" description="Helical" evidence="11">
    <location>
        <begin position="185"/>
        <end position="204"/>
    </location>
</feature>
<dbReference type="Proteomes" id="UP001304419">
    <property type="component" value="Chromosome 1"/>
</dbReference>
<dbReference type="RefSeq" id="WP_130125762.1">
    <property type="nucleotide sequence ID" value="NZ_CBCSDF010000027.1"/>
</dbReference>
<dbReference type="Gene3D" id="1.20.120.80">
    <property type="entry name" value="Cytochrome c oxidase, subunit III, four-helix bundle"/>
    <property type="match status" value="1"/>
</dbReference>
<evidence type="ECO:0000256" key="4">
    <source>
        <dbReference type="ARBA" id="ARBA00022692"/>
    </source>
</evidence>
<keyword evidence="5" id="KW-1278">Translocase</keyword>
<dbReference type="PANTHER" id="PTHR11403:SF7">
    <property type="entry name" value="CYTOCHROME C OXIDASE SUBUNIT 3"/>
    <property type="match status" value="1"/>
</dbReference>
<feature type="transmembrane region" description="Helical" evidence="11">
    <location>
        <begin position="272"/>
        <end position="290"/>
    </location>
</feature>
<dbReference type="InterPro" id="IPR000298">
    <property type="entry name" value="Cyt_c_oxidase-like_su3"/>
</dbReference>
<keyword evidence="4 10" id="KW-0812">Transmembrane</keyword>
<evidence type="ECO:0000313" key="14">
    <source>
        <dbReference type="EMBL" id="WOX28440.1"/>
    </source>
</evidence>
<evidence type="ECO:0000256" key="6">
    <source>
        <dbReference type="ARBA" id="ARBA00022989"/>
    </source>
</evidence>
<dbReference type="Proteomes" id="UP000646877">
    <property type="component" value="Unassembled WGS sequence"/>
</dbReference>
<dbReference type="PANTHER" id="PTHR11403">
    <property type="entry name" value="CYTOCHROME C OXIDASE SUBUNIT III"/>
    <property type="match status" value="1"/>
</dbReference>
<dbReference type="AlphaFoldDB" id="A0A8I2H5Z2"/>
<protein>
    <recommendedName>
        <fullName evidence="3">cytochrome-c oxidase</fullName>
        <ecNumber evidence="3">7.1.1.9</ecNumber>
    </recommendedName>
    <alternativeName>
        <fullName evidence="8">Cytochrome aa3 subunit 3</fullName>
    </alternativeName>
    <alternativeName>
        <fullName evidence="9">Cytochrome c oxidase polypeptide III</fullName>
    </alternativeName>
</protein>
<dbReference type="GO" id="GO:0004129">
    <property type="term" value="F:cytochrome-c oxidase activity"/>
    <property type="evidence" value="ECO:0007669"/>
    <property type="project" value="UniProtKB-EC"/>
</dbReference>
<dbReference type="InterPro" id="IPR024791">
    <property type="entry name" value="Cyt_c/ubiquinol_Oxase_su3"/>
</dbReference>
<dbReference type="InterPro" id="IPR035973">
    <property type="entry name" value="Cyt_c_oxidase_su3-like_sf"/>
</dbReference>
<evidence type="ECO:0000256" key="11">
    <source>
        <dbReference type="SAM" id="Phobius"/>
    </source>
</evidence>
<dbReference type="GO" id="GO:0019646">
    <property type="term" value="P:aerobic electron transport chain"/>
    <property type="evidence" value="ECO:0007669"/>
    <property type="project" value="InterPro"/>
</dbReference>
<evidence type="ECO:0000256" key="1">
    <source>
        <dbReference type="ARBA" id="ARBA00004141"/>
    </source>
</evidence>
<sequence>MNHEQEKYYVPEQSPWPIVGAFALFFIAVGAGLTIIQLKSTSNSGVMLLLVGIAVLIYMIFGWFRNVIQESQTGLYSAQMDRSFKQGMGWFIFSEIMFFAAFFGALFYARMIAVPWLGGASNNASTNEVLWPQFEAVWPLLTTPDGTVTQAMGWQGLPLINTIILLASSVTLSFAHVALEKEQRAKVKAFLGLTVLLGVAFLTLQVEEYIHAYQDLGLTLQSGVYGNTFFLLTGFHGFHVTLGAVILFVIWIRVLKGHFTAKNHFAFQAGAWYWHFVDVVWLCLFVFVYVL</sequence>
<dbReference type="InterPro" id="IPR033945">
    <property type="entry name" value="Cyt_c_oxase_su3_dom"/>
</dbReference>
<evidence type="ECO:0000256" key="7">
    <source>
        <dbReference type="ARBA" id="ARBA00023136"/>
    </source>
</evidence>
<evidence type="ECO:0000256" key="10">
    <source>
        <dbReference type="RuleBase" id="RU003376"/>
    </source>
</evidence>
<dbReference type="PROSITE" id="PS50253">
    <property type="entry name" value="COX3"/>
    <property type="match status" value="1"/>
</dbReference>
<evidence type="ECO:0000256" key="9">
    <source>
        <dbReference type="ARBA" id="ARBA00031625"/>
    </source>
</evidence>
<dbReference type="Gene3D" id="1.10.287.70">
    <property type="match status" value="1"/>
</dbReference>
<keyword evidence="7 11" id="KW-0472">Membrane</keyword>
<comment type="similarity">
    <text evidence="2 10">Belongs to the cytochrome c oxidase subunit 3 family.</text>
</comment>
<feature type="transmembrane region" description="Helical" evidence="11">
    <location>
        <begin position="88"/>
        <end position="109"/>
    </location>
</feature>
<feature type="transmembrane region" description="Helical" evidence="11">
    <location>
        <begin position="16"/>
        <end position="36"/>
    </location>
</feature>
<dbReference type="FunFam" id="1.20.120.80:FF:000003">
    <property type="entry name" value="Cytochrome c oxidase subunit 3"/>
    <property type="match status" value="1"/>
</dbReference>
<reference evidence="14 16" key="2">
    <citation type="submission" date="2023-10" db="EMBL/GenBank/DDBJ databases">
        <title>To unveil natural product biosynthetic capacity in Pseudoalteromonas.</title>
        <authorList>
            <person name="Wang J."/>
        </authorList>
    </citation>
    <scope>NUCLEOTIDE SEQUENCE [LARGE SCALE GENOMIC DNA]</scope>
    <source>
        <strain evidence="14 16">DSM 15914</strain>
    </source>
</reference>
<keyword evidence="16" id="KW-1185">Reference proteome</keyword>
<evidence type="ECO:0000313" key="16">
    <source>
        <dbReference type="Proteomes" id="UP001304419"/>
    </source>
</evidence>
<feature type="domain" description="Heme-copper oxidase subunit III family profile" evidence="12">
    <location>
        <begin position="4"/>
        <end position="291"/>
    </location>
</feature>
<proteinExistence type="inferred from homology"/>
<dbReference type="SUPFAM" id="SSF81452">
    <property type="entry name" value="Cytochrome c oxidase subunit III-like"/>
    <property type="match status" value="1"/>
</dbReference>
<feature type="transmembrane region" description="Helical" evidence="11">
    <location>
        <begin position="224"/>
        <end position="252"/>
    </location>
</feature>
<organism evidence="13 15">
    <name type="scientific">Pseudoalteromonas maricaloris</name>
    <dbReference type="NCBI Taxonomy" id="184924"/>
    <lineage>
        <taxon>Bacteria</taxon>
        <taxon>Pseudomonadati</taxon>
        <taxon>Pseudomonadota</taxon>
        <taxon>Gammaproteobacteria</taxon>
        <taxon>Alteromonadales</taxon>
        <taxon>Pseudoalteromonadaceae</taxon>
        <taxon>Pseudoalteromonas</taxon>
    </lineage>
</organism>
<comment type="subcellular location">
    <subcellularLocation>
        <location evidence="10">Cell membrane</location>
        <topology evidence="10">Multi-pass membrane protein</topology>
    </subcellularLocation>
    <subcellularLocation>
        <location evidence="1">Membrane</location>
        <topology evidence="1">Multi-pass membrane protein</topology>
    </subcellularLocation>
</comment>
<dbReference type="GO" id="GO:0005886">
    <property type="term" value="C:plasma membrane"/>
    <property type="evidence" value="ECO:0007669"/>
    <property type="project" value="UniProtKB-SubCell"/>
</dbReference>
<dbReference type="CDD" id="cd01665">
    <property type="entry name" value="Cyt_c_Oxidase_III"/>
    <property type="match status" value="1"/>
</dbReference>
<feature type="transmembrane region" description="Helical" evidence="11">
    <location>
        <begin position="48"/>
        <end position="68"/>
    </location>
</feature>
<dbReference type="EMBL" id="WEIA01000025">
    <property type="protein sequence ID" value="NLR24208.1"/>
    <property type="molecule type" value="Genomic_DNA"/>
</dbReference>
<evidence type="ECO:0000256" key="2">
    <source>
        <dbReference type="ARBA" id="ARBA00010581"/>
    </source>
</evidence>
<evidence type="ECO:0000313" key="15">
    <source>
        <dbReference type="Proteomes" id="UP000646877"/>
    </source>
</evidence>
<evidence type="ECO:0000256" key="8">
    <source>
        <dbReference type="ARBA" id="ARBA00031400"/>
    </source>
</evidence>
<evidence type="ECO:0000259" key="12">
    <source>
        <dbReference type="PROSITE" id="PS50253"/>
    </source>
</evidence>
<accession>A0A8I2H5Z2</accession>
<keyword evidence="6 11" id="KW-1133">Transmembrane helix</keyword>
<reference evidence="13" key="1">
    <citation type="submission" date="2019-10" db="EMBL/GenBank/DDBJ databases">
        <authorList>
            <person name="Paulsen S."/>
        </authorList>
    </citation>
    <scope>NUCLEOTIDE SEQUENCE</scope>
    <source>
        <strain evidence="13">LMG 19692</strain>
    </source>
</reference>
<evidence type="ECO:0000313" key="13">
    <source>
        <dbReference type="EMBL" id="NLR24208.1"/>
    </source>
</evidence>
<dbReference type="EMBL" id="CP137578">
    <property type="protein sequence ID" value="WOX28440.1"/>
    <property type="molecule type" value="Genomic_DNA"/>
</dbReference>
<gene>
    <name evidence="13" type="ORF">F9Y85_23410</name>
    <name evidence="14" type="ORF">R5H13_17740</name>
</gene>
<feature type="transmembrane region" description="Helical" evidence="11">
    <location>
        <begin position="159"/>
        <end position="179"/>
    </location>
</feature>